<dbReference type="Pfam" id="PF13489">
    <property type="entry name" value="Methyltransf_23"/>
    <property type="match status" value="1"/>
</dbReference>
<dbReference type="NCBIfam" id="TIGR01983">
    <property type="entry name" value="UbiG"/>
    <property type="match status" value="1"/>
</dbReference>
<evidence type="ECO:0000313" key="5">
    <source>
        <dbReference type="EMBL" id="SVD77609.1"/>
    </source>
</evidence>
<dbReference type="PANTHER" id="PTHR43464">
    <property type="entry name" value="METHYLTRANSFERASE"/>
    <property type="match status" value="1"/>
</dbReference>
<evidence type="ECO:0000256" key="4">
    <source>
        <dbReference type="ARBA" id="ARBA00022691"/>
    </source>
</evidence>
<keyword evidence="3" id="KW-0831">Ubiquinone biosynthesis</keyword>
<accession>A0A382Y3I9</accession>
<dbReference type="GO" id="GO:0032259">
    <property type="term" value="P:methylation"/>
    <property type="evidence" value="ECO:0007669"/>
    <property type="project" value="UniProtKB-KW"/>
</dbReference>
<proteinExistence type="predicted"/>
<reference evidence="5" key="1">
    <citation type="submission" date="2018-05" db="EMBL/GenBank/DDBJ databases">
        <authorList>
            <person name="Lanie J.A."/>
            <person name="Ng W.-L."/>
            <person name="Kazmierczak K.M."/>
            <person name="Andrzejewski T.M."/>
            <person name="Davidsen T.M."/>
            <person name="Wayne K.J."/>
            <person name="Tettelin H."/>
            <person name="Glass J.I."/>
            <person name="Rusch D."/>
            <person name="Podicherti R."/>
            <person name="Tsui H.-C.T."/>
            <person name="Winkler M.E."/>
        </authorList>
    </citation>
    <scope>NUCLEOTIDE SEQUENCE</scope>
</reference>
<dbReference type="EMBL" id="UINC01172504">
    <property type="protein sequence ID" value="SVD77609.1"/>
    <property type="molecule type" value="Genomic_DNA"/>
</dbReference>
<feature type="non-terminal residue" evidence="5">
    <location>
        <position position="230"/>
    </location>
</feature>
<dbReference type="AlphaFoldDB" id="A0A382Y3I9"/>
<protein>
    <submittedName>
        <fullName evidence="5">Uncharacterized protein</fullName>
    </submittedName>
</protein>
<keyword evidence="2" id="KW-0808">Transferase</keyword>
<organism evidence="5">
    <name type="scientific">marine metagenome</name>
    <dbReference type="NCBI Taxonomy" id="408172"/>
    <lineage>
        <taxon>unclassified sequences</taxon>
        <taxon>metagenomes</taxon>
        <taxon>ecological metagenomes</taxon>
    </lineage>
</organism>
<dbReference type="GO" id="GO:0061542">
    <property type="term" value="F:3-demethylubiquinol 3-O-methyltransferase activity"/>
    <property type="evidence" value="ECO:0007669"/>
    <property type="project" value="InterPro"/>
</dbReference>
<dbReference type="SUPFAM" id="SSF53335">
    <property type="entry name" value="S-adenosyl-L-methionine-dependent methyltransferases"/>
    <property type="match status" value="1"/>
</dbReference>
<evidence type="ECO:0000256" key="3">
    <source>
        <dbReference type="ARBA" id="ARBA00022688"/>
    </source>
</evidence>
<keyword evidence="1" id="KW-0489">Methyltransferase</keyword>
<dbReference type="InterPro" id="IPR010233">
    <property type="entry name" value="UbiG_MeTrfase"/>
</dbReference>
<evidence type="ECO:0000256" key="2">
    <source>
        <dbReference type="ARBA" id="ARBA00022679"/>
    </source>
</evidence>
<name>A0A382Y3I9_9ZZZZ</name>
<evidence type="ECO:0000256" key="1">
    <source>
        <dbReference type="ARBA" id="ARBA00022603"/>
    </source>
</evidence>
<dbReference type="CDD" id="cd02440">
    <property type="entry name" value="AdoMet_MTases"/>
    <property type="match status" value="1"/>
</dbReference>
<gene>
    <name evidence="5" type="ORF">METZ01_LOCUS430463</name>
</gene>
<sequence length="230" mass="25768">MQLRLNSLYRYCGQALHATGAYLLDNSPSPHNNPSDSTIDADELARFERLSQDWWETDGPMAALIKLNPIRIGYIRDKVMENRRFGDHKDRPFDSLRILDIGCGGGLLSEPMTRLGAKVTGIDASNSNIKVARKHAGRMGLSIDYREESLKQIAASGEQYDIVLAMEVLEHVTDKLTFIRLASKSVKPGGVMFLSTINQTFKAFGMAIVGAEYILKWLPKGTHNWNKFTH</sequence>
<dbReference type="Gene3D" id="3.40.50.150">
    <property type="entry name" value="Vaccinia Virus protein VP39"/>
    <property type="match status" value="1"/>
</dbReference>
<dbReference type="GO" id="GO:0010420">
    <property type="term" value="F:polyprenyldihydroxybenzoate methyltransferase activity"/>
    <property type="evidence" value="ECO:0007669"/>
    <property type="project" value="InterPro"/>
</dbReference>
<keyword evidence="4" id="KW-0949">S-adenosyl-L-methionine</keyword>
<dbReference type="InterPro" id="IPR029063">
    <property type="entry name" value="SAM-dependent_MTases_sf"/>
</dbReference>
<dbReference type="PANTHER" id="PTHR43464:SF19">
    <property type="entry name" value="UBIQUINONE BIOSYNTHESIS O-METHYLTRANSFERASE, MITOCHONDRIAL"/>
    <property type="match status" value="1"/>
</dbReference>